<dbReference type="Pfam" id="PF16259">
    <property type="entry name" value="DUF4913"/>
    <property type="match status" value="1"/>
</dbReference>
<sequence length="166" mass="19103">MTTPDPTAELAKLRAAHQQLADTVDHLLDAMESLTRNHDRTGPSDWDWTDMPPSRATVLRSQLHNFVELLNTREELGPTHRIPPCWPHHTRTVEDLTALLAAWQDAYQATQGPTSAPIHYRTHYLWPTLTRLTEPNTPLRRCIDKGRHTPWTQPIDIAHHEDPRRA</sequence>
<gene>
    <name evidence="1" type="ORF">DFJ66_2640</name>
</gene>
<dbReference type="AlphaFoldDB" id="A0A495X782"/>
<dbReference type="EMBL" id="RBXR01000001">
    <property type="protein sequence ID" value="RKT69419.1"/>
    <property type="molecule type" value="Genomic_DNA"/>
</dbReference>
<dbReference type="Proteomes" id="UP000272729">
    <property type="component" value="Unassembled WGS sequence"/>
</dbReference>
<protein>
    <submittedName>
        <fullName evidence="1">Uncharacterized protein DUF4913</fullName>
    </submittedName>
</protein>
<evidence type="ECO:0000313" key="2">
    <source>
        <dbReference type="Proteomes" id="UP000272729"/>
    </source>
</evidence>
<accession>A0A495X782</accession>
<keyword evidence="2" id="KW-1185">Reference proteome</keyword>
<proteinExistence type="predicted"/>
<comment type="caution">
    <text evidence="1">The sequence shown here is derived from an EMBL/GenBank/DDBJ whole genome shotgun (WGS) entry which is preliminary data.</text>
</comment>
<name>A0A495X782_9PSEU</name>
<reference evidence="1 2" key="1">
    <citation type="submission" date="2018-10" db="EMBL/GenBank/DDBJ databases">
        <title>Sequencing the genomes of 1000 actinobacteria strains.</title>
        <authorList>
            <person name="Klenk H.-P."/>
        </authorList>
    </citation>
    <scope>NUCLEOTIDE SEQUENCE [LARGE SCALE GENOMIC DNA]</scope>
    <source>
        <strain evidence="1 2">DSM 43911</strain>
    </source>
</reference>
<evidence type="ECO:0000313" key="1">
    <source>
        <dbReference type="EMBL" id="RKT69419.1"/>
    </source>
</evidence>
<organism evidence="1 2">
    <name type="scientific">Saccharothrix variisporea</name>
    <dbReference type="NCBI Taxonomy" id="543527"/>
    <lineage>
        <taxon>Bacteria</taxon>
        <taxon>Bacillati</taxon>
        <taxon>Actinomycetota</taxon>
        <taxon>Actinomycetes</taxon>
        <taxon>Pseudonocardiales</taxon>
        <taxon>Pseudonocardiaceae</taxon>
        <taxon>Saccharothrix</taxon>
    </lineage>
</organism>
<dbReference type="InterPro" id="IPR032584">
    <property type="entry name" value="DUF4913"/>
</dbReference>